<dbReference type="EMBL" id="FQZS01000021">
    <property type="protein sequence ID" value="SHJ22580.1"/>
    <property type="molecule type" value="Genomic_DNA"/>
</dbReference>
<gene>
    <name evidence="1" type="ORF">SAMN02745176_02833</name>
</gene>
<keyword evidence="2" id="KW-1185">Reference proteome</keyword>
<dbReference type="OrthoDB" id="3035462at2"/>
<dbReference type="Proteomes" id="UP000184442">
    <property type="component" value="Unassembled WGS sequence"/>
</dbReference>
<evidence type="ECO:0000313" key="1">
    <source>
        <dbReference type="EMBL" id="SHJ22580.1"/>
    </source>
</evidence>
<dbReference type="STRING" id="1122184.SAMN02745176_02833"/>
<dbReference type="RefSeq" id="WP_073026821.1">
    <property type="nucleotide sequence ID" value="NZ_FQZS01000021.1"/>
</dbReference>
<proteinExistence type="predicted"/>
<dbReference type="AlphaFoldDB" id="A0A1M6HK39"/>
<evidence type="ECO:0000313" key="2">
    <source>
        <dbReference type="Proteomes" id="UP000184442"/>
    </source>
</evidence>
<name>A0A1M6HK39_9FIRM</name>
<sequence>MNSIKKQLKELEKKLKKADGYASFNELFNKDFMRKYTDFSSIEEFFKFGGFEVNTQEDYNNLSQEELDKVVREKTKFKTWEEMLHCAGKEEMVRRLRKQGFDVK</sequence>
<reference evidence="1 2" key="1">
    <citation type="submission" date="2016-11" db="EMBL/GenBank/DDBJ databases">
        <authorList>
            <person name="Jaros S."/>
            <person name="Januszkiewicz K."/>
            <person name="Wedrychowicz H."/>
        </authorList>
    </citation>
    <scope>NUCLEOTIDE SEQUENCE [LARGE SCALE GENOMIC DNA]</scope>
    <source>
        <strain evidence="1 2">DSM 19022</strain>
    </source>
</reference>
<organism evidence="1 2">
    <name type="scientific">Lutispora thermophila DSM 19022</name>
    <dbReference type="NCBI Taxonomy" id="1122184"/>
    <lineage>
        <taxon>Bacteria</taxon>
        <taxon>Bacillati</taxon>
        <taxon>Bacillota</taxon>
        <taxon>Clostridia</taxon>
        <taxon>Lutisporales</taxon>
        <taxon>Lutisporaceae</taxon>
        <taxon>Lutispora</taxon>
    </lineage>
</organism>
<protein>
    <submittedName>
        <fullName evidence="1">Uncharacterized protein</fullName>
    </submittedName>
</protein>
<accession>A0A1M6HK39</accession>